<organism evidence="1">
    <name type="scientific">Vibrio alginolyticus</name>
    <dbReference type="NCBI Taxonomy" id="663"/>
    <lineage>
        <taxon>Bacteria</taxon>
        <taxon>Pseudomonadati</taxon>
        <taxon>Pseudomonadota</taxon>
        <taxon>Gammaproteobacteria</taxon>
        <taxon>Vibrionales</taxon>
        <taxon>Vibrionaceae</taxon>
        <taxon>Vibrio</taxon>
    </lineage>
</organism>
<evidence type="ECO:0000313" key="1">
    <source>
        <dbReference type="EMBL" id="ARP17083.1"/>
    </source>
</evidence>
<dbReference type="InterPro" id="IPR029044">
    <property type="entry name" value="Nucleotide-diphossugar_trans"/>
</dbReference>
<name>A0A1W6W646_VIBAL</name>
<dbReference type="SUPFAM" id="SSF53448">
    <property type="entry name" value="Nucleotide-diphospho-sugar transferases"/>
    <property type="match status" value="1"/>
</dbReference>
<dbReference type="EMBL" id="CP017902">
    <property type="protein sequence ID" value="ARP17083.1"/>
    <property type="molecule type" value="Genomic_DNA"/>
</dbReference>
<dbReference type="Pfam" id="PF02348">
    <property type="entry name" value="CTP_transf_3"/>
    <property type="match status" value="1"/>
</dbReference>
<dbReference type="AlphaFoldDB" id="A0A1W6W646"/>
<protein>
    <submittedName>
        <fullName evidence="1">Cytidylyltransferase</fullName>
    </submittedName>
</protein>
<dbReference type="GO" id="GO:0008781">
    <property type="term" value="F:N-acylneuraminate cytidylyltransferase activity"/>
    <property type="evidence" value="ECO:0007669"/>
    <property type="project" value="TreeGrafter"/>
</dbReference>
<proteinExistence type="predicted"/>
<sequence>MSVHVFLPCRKGSERIPNKNTKDFAGVKGGLLKIKLDQLINITDLDSIVVSSNDDVVLEFASTYKDSRIRIDERPEHLGSSSTSTDDLIRYVPSIITTGHVLWTHVTSPFLDESGYRAILKQYLASLSEGYDSLMTVKELRGFIWNKDRPISYDRNIEKWPRTQTIEPLYEIDSSVFLNSVENYKKLNDRIGLKPSMYIQDAESSIDIDWPEDFTFAESVWLQKNR</sequence>
<keyword evidence="1" id="KW-0548">Nucleotidyltransferase</keyword>
<dbReference type="Gene3D" id="3.90.550.10">
    <property type="entry name" value="Spore Coat Polysaccharide Biosynthesis Protein SpsA, Chain A"/>
    <property type="match status" value="1"/>
</dbReference>
<dbReference type="PANTHER" id="PTHR21485:SF6">
    <property type="entry name" value="N-ACYLNEURAMINATE CYTIDYLYLTRANSFERASE-RELATED"/>
    <property type="match status" value="1"/>
</dbReference>
<dbReference type="PANTHER" id="PTHR21485">
    <property type="entry name" value="HAD SUPERFAMILY MEMBERS CMAS AND KDSC"/>
    <property type="match status" value="1"/>
</dbReference>
<dbReference type="InterPro" id="IPR003329">
    <property type="entry name" value="Cytidylyl_trans"/>
</dbReference>
<reference evidence="1" key="1">
    <citation type="submission" date="2016-10" db="EMBL/GenBank/DDBJ databases">
        <title>The High Quality Genome of Vibrio alginolyticus K01M1.</title>
        <authorList>
            <person name="Wendling C."/>
            <person name="Chibani C.M."/>
            <person name="Hertel R."/>
            <person name="Sproer C."/>
            <person name="Bunk B."/>
            <person name="Overmann J."/>
            <person name="Roth O."/>
            <person name="Liesegang H."/>
        </authorList>
    </citation>
    <scope>NUCLEOTIDE SEQUENCE</scope>
    <source>
        <strain evidence="1">K05K4</strain>
    </source>
</reference>
<gene>
    <name evidence="1" type="ORF">K05K4_01870</name>
</gene>
<dbReference type="InterPro" id="IPR050793">
    <property type="entry name" value="CMP-NeuNAc_synthase"/>
</dbReference>
<dbReference type="RefSeq" id="WP_047009434.1">
    <property type="nucleotide sequence ID" value="NZ_CP017889.1"/>
</dbReference>
<accession>A0A1W6W646</accession>
<keyword evidence="1" id="KW-0808">Transferase</keyword>